<dbReference type="OrthoDB" id="959238at2"/>
<organism evidence="1 2">
    <name type="scientific">Runella rosea</name>
    <dbReference type="NCBI Taxonomy" id="2259595"/>
    <lineage>
        <taxon>Bacteria</taxon>
        <taxon>Pseudomonadati</taxon>
        <taxon>Bacteroidota</taxon>
        <taxon>Cytophagia</taxon>
        <taxon>Cytophagales</taxon>
        <taxon>Spirosomataceae</taxon>
        <taxon>Runella</taxon>
    </lineage>
</organism>
<dbReference type="RefSeq" id="WP_114066786.1">
    <property type="nucleotide sequence ID" value="NZ_CP030850.1"/>
</dbReference>
<reference evidence="1 2" key="1">
    <citation type="submission" date="2018-07" db="EMBL/GenBank/DDBJ databases">
        <title>Genome sequencing of Runella.</title>
        <authorList>
            <person name="Baek M.-G."/>
            <person name="Yi H."/>
        </authorList>
    </citation>
    <scope>NUCLEOTIDE SEQUENCE [LARGE SCALE GENOMIC DNA]</scope>
    <source>
        <strain evidence="1 2">HYN0085</strain>
    </source>
</reference>
<name>A0A344TH80_9BACT</name>
<evidence type="ECO:0000313" key="2">
    <source>
        <dbReference type="Proteomes" id="UP000251993"/>
    </source>
</evidence>
<gene>
    <name evidence="1" type="ORF">DR864_09775</name>
</gene>
<dbReference type="KEGG" id="run:DR864_09775"/>
<protein>
    <submittedName>
        <fullName evidence="1">Uncharacterized protein</fullName>
    </submittedName>
</protein>
<accession>A0A344TH80</accession>
<keyword evidence="2" id="KW-1185">Reference proteome</keyword>
<dbReference type="AlphaFoldDB" id="A0A344TH80"/>
<dbReference type="Proteomes" id="UP000251993">
    <property type="component" value="Chromosome"/>
</dbReference>
<proteinExistence type="predicted"/>
<evidence type="ECO:0000313" key="1">
    <source>
        <dbReference type="EMBL" id="AXE18001.1"/>
    </source>
</evidence>
<dbReference type="EMBL" id="CP030850">
    <property type="protein sequence ID" value="AXE18001.1"/>
    <property type="molecule type" value="Genomic_DNA"/>
</dbReference>
<sequence length="184" mass="21064">MNEGYNPEEIKLLKEECQEAGTNFIHCDDEDVSTSENGELAHVQFVGSYKGQEVIYDAIIYTLRLHHSSLVYEKAVEQAQKVYPDYLPLDERAPGYKISPAVEEEAEELITELIESIEEEEEVKVKEHLEIEPEFEYGVGLDACLNIEAVTDEVITKFIEDFNNGRLKLDTTLYSFTSDEEDED</sequence>